<organism evidence="1 2">
    <name type="scientific">Pyrococcus yayanosii (strain CH1 / JCM 16557)</name>
    <dbReference type="NCBI Taxonomy" id="529709"/>
    <lineage>
        <taxon>Archaea</taxon>
        <taxon>Methanobacteriati</taxon>
        <taxon>Methanobacteriota</taxon>
        <taxon>Thermococci</taxon>
        <taxon>Thermococcales</taxon>
        <taxon>Thermococcaceae</taxon>
        <taxon>Pyrococcus</taxon>
    </lineage>
</organism>
<keyword evidence="2" id="KW-1185">Reference proteome</keyword>
<dbReference type="AlphaFoldDB" id="F8AH59"/>
<gene>
    <name evidence="1" type="ordered locus">PYCH_16230</name>
</gene>
<reference evidence="1 2" key="1">
    <citation type="journal article" date="2011" name="J. Bacteriol.">
        <title>Complete genome sequence of the obligate piezophilic hyperthermophilic archaeon Pyrococcus yayanosii CH1.</title>
        <authorList>
            <person name="Jun X."/>
            <person name="Lupeng L."/>
            <person name="Minjuan X."/>
            <person name="Oger P."/>
            <person name="Fengping W."/>
            <person name="Jebbar M."/>
            <person name="Xiang X."/>
        </authorList>
    </citation>
    <scope>NUCLEOTIDE SEQUENCE [LARGE SCALE GENOMIC DNA]</scope>
    <source>
        <strain evidence="2">CH1 / JCM 16557</strain>
    </source>
</reference>
<dbReference type="KEGG" id="pya:PYCH_16230"/>
<evidence type="ECO:0000313" key="1">
    <source>
        <dbReference type="EMBL" id="AEH25289.1"/>
    </source>
</evidence>
<accession>F8AH59</accession>
<dbReference type="eggNOG" id="arCOG05725">
    <property type="taxonomic scope" value="Archaea"/>
</dbReference>
<name>F8AH59_PYRYC</name>
<dbReference type="EMBL" id="CP002779">
    <property type="protein sequence ID" value="AEH25289.1"/>
    <property type="molecule type" value="Genomic_DNA"/>
</dbReference>
<protein>
    <submittedName>
        <fullName evidence="1">Uncharacterized protein</fullName>
    </submittedName>
</protein>
<dbReference type="HOGENOM" id="CLU_1140609_0_0_2"/>
<sequence>MLVKRFEDLHRRFEKLFTKLISAEALDEIKVILSDLHSISKEKASVVAQLLAEASKVGGEFETAVRELQKAEHQMKFRIEEALEIVSSIKGFSDRERLKGVLRRMWQFHRVYDYSVSQALAKVVGEVELLELLGDGEKEKKLPPGILERLNRIEDIERKINILASLAHWLYSNPSLVHKVEDSLKRWHERGLGWVEARNVSADTGIDRETVREILEGLTLIGVVERKERGGEGVYKLRSSGED</sequence>
<dbReference type="Proteomes" id="UP000008386">
    <property type="component" value="Chromosome"/>
</dbReference>
<dbReference type="STRING" id="529709.PYCH_16230"/>
<evidence type="ECO:0000313" key="2">
    <source>
        <dbReference type="Proteomes" id="UP000008386"/>
    </source>
</evidence>
<proteinExistence type="predicted"/>